<accession>A0A1I2VYR7</accession>
<reference evidence="1 2" key="1">
    <citation type="submission" date="2016-10" db="EMBL/GenBank/DDBJ databases">
        <authorList>
            <person name="de Groot N.N."/>
        </authorList>
    </citation>
    <scope>NUCLEOTIDE SEQUENCE [LARGE SCALE GENOMIC DNA]</scope>
    <source>
        <strain evidence="1 2">OK461</strain>
    </source>
</reference>
<dbReference type="AlphaFoldDB" id="A0A1I2VYR7"/>
<dbReference type="EMBL" id="FONR01000034">
    <property type="protein sequence ID" value="SFG94358.1"/>
    <property type="molecule type" value="Genomic_DNA"/>
</dbReference>
<dbReference type="Proteomes" id="UP000181942">
    <property type="component" value="Unassembled WGS sequence"/>
</dbReference>
<evidence type="ECO:0000313" key="1">
    <source>
        <dbReference type="EMBL" id="SFG94358.1"/>
    </source>
</evidence>
<organism evidence="1 2">
    <name type="scientific">Streptomyces mirabilis</name>
    <dbReference type="NCBI Taxonomy" id="68239"/>
    <lineage>
        <taxon>Bacteria</taxon>
        <taxon>Bacillati</taxon>
        <taxon>Actinomycetota</taxon>
        <taxon>Actinomycetes</taxon>
        <taxon>Kitasatosporales</taxon>
        <taxon>Streptomycetaceae</taxon>
        <taxon>Streptomyces</taxon>
    </lineage>
</organism>
<name>A0A1I2VYR7_9ACTN</name>
<gene>
    <name evidence="1" type="ORF">SAMN02787118_13438</name>
</gene>
<sequence>MPKNFFATYERHDRPVPVTCEDGLVFRGWCRTQLPVHRSG</sequence>
<proteinExistence type="predicted"/>
<protein>
    <submittedName>
        <fullName evidence="1">Uncharacterized protein</fullName>
    </submittedName>
</protein>
<dbReference type="RefSeq" id="WP_256259411.1">
    <property type="nucleotide sequence ID" value="NZ_FONR01000034.1"/>
</dbReference>
<evidence type="ECO:0000313" key="2">
    <source>
        <dbReference type="Proteomes" id="UP000181942"/>
    </source>
</evidence>